<comment type="caution">
    <text evidence="2">The sequence shown here is derived from an EMBL/GenBank/DDBJ whole genome shotgun (WGS) entry which is preliminary data.</text>
</comment>
<evidence type="ECO:0000313" key="2">
    <source>
        <dbReference type="EMBL" id="OEJ75725.1"/>
    </source>
</evidence>
<dbReference type="STRING" id="1781255.BH720_08080"/>
<reference evidence="2" key="1">
    <citation type="submission" date="2016-09" db="EMBL/GenBank/DDBJ databases">
        <title>Draft genome of thermotolerant cyanobacterium Desertifilum sp. strain IPPAS B-1220.</title>
        <authorList>
            <person name="Sinetova M.A."/>
            <person name="Bolakhan K."/>
            <person name="Zayadan B.K."/>
            <person name="Mironov K.S."/>
            <person name="Ustinova V."/>
            <person name="Kupriyanova E.V."/>
            <person name="Sidorov R.A."/>
            <person name="Skrypnik A.N."/>
            <person name="Gogoleva N.E."/>
            <person name="Gogolev Y.V."/>
            <person name="Los D.A."/>
        </authorList>
    </citation>
    <scope>NUCLEOTIDE SEQUENCE [LARGE SCALE GENOMIC DNA]</scope>
    <source>
        <strain evidence="2">IPPAS B-1220</strain>
    </source>
</reference>
<dbReference type="InterPro" id="IPR011250">
    <property type="entry name" value="OMP/PagP_B-barrel"/>
</dbReference>
<evidence type="ECO:0008006" key="3">
    <source>
        <dbReference type="Google" id="ProtNLM"/>
    </source>
</evidence>
<dbReference type="EMBL" id="MJGC01000045">
    <property type="protein sequence ID" value="OEJ75725.1"/>
    <property type="molecule type" value="Genomic_DNA"/>
</dbReference>
<accession>A0A1E5QM18</accession>
<organism evidence="2">
    <name type="scientific">Desertifilum tharense IPPAS B-1220</name>
    <dbReference type="NCBI Taxonomy" id="1781255"/>
    <lineage>
        <taxon>Bacteria</taxon>
        <taxon>Bacillati</taxon>
        <taxon>Cyanobacteriota</taxon>
        <taxon>Cyanophyceae</taxon>
        <taxon>Desertifilales</taxon>
        <taxon>Desertifilaceae</taxon>
        <taxon>Desertifilum</taxon>
    </lineage>
</organism>
<dbReference type="OrthoDB" id="509458at2"/>
<proteinExistence type="predicted"/>
<gene>
    <name evidence="2" type="ORF">BH720_08080</name>
</gene>
<sequence length="232" mass="23976">MKFDRISALLTLTCFAVIAQSLPARADSVDAIAFEEQAISVQDLAPAPIQDPGVRTSATALFENTAALPQTEVDETAAEFPDNQVAQFGVTPGTATRGVASYVGVAGNIGLSGRTALGRTNFAVISKIGLTPTFSARPSVAIGNRTTFMLPVTYDFQPAQFTEDAPVSFVPYGGAGVAFSTGSGSRAGLLLTGGVDVPIGQNFTATAGTNVAFLRRTEIGLMIGVGYNFPGF</sequence>
<name>A0A1E5QM18_9CYAN</name>
<dbReference type="SUPFAM" id="SSF56925">
    <property type="entry name" value="OMPA-like"/>
    <property type="match status" value="1"/>
</dbReference>
<dbReference type="RefSeq" id="WP_069966672.1">
    <property type="nucleotide sequence ID" value="NZ_CM124774.1"/>
</dbReference>
<dbReference type="AlphaFoldDB" id="A0A1E5QM18"/>
<feature type="chain" id="PRO_5009184366" description="Outer membrane protein beta-barrel domain-containing protein" evidence="1">
    <location>
        <begin position="27"/>
        <end position="232"/>
    </location>
</feature>
<protein>
    <recommendedName>
        <fullName evidence="3">Outer membrane protein beta-barrel domain-containing protein</fullName>
    </recommendedName>
</protein>
<keyword evidence="1" id="KW-0732">Signal</keyword>
<evidence type="ECO:0000256" key="1">
    <source>
        <dbReference type="SAM" id="SignalP"/>
    </source>
</evidence>
<feature type="signal peptide" evidence="1">
    <location>
        <begin position="1"/>
        <end position="26"/>
    </location>
</feature>